<dbReference type="Pfam" id="PF13692">
    <property type="entry name" value="Glyco_trans_1_4"/>
    <property type="match status" value="1"/>
</dbReference>
<comment type="caution">
    <text evidence="4">The sequence shown here is derived from an EMBL/GenBank/DDBJ whole genome shotgun (WGS) entry which is preliminary data.</text>
</comment>
<evidence type="ECO:0000313" key="5">
    <source>
        <dbReference type="Proteomes" id="UP000439780"/>
    </source>
</evidence>
<accession>A0A845AFG0</accession>
<keyword evidence="1" id="KW-0328">Glycosyltransferase</keyword>
<dbReference type="PANTHER" id="PTHR12526:SF629">
    <property type="entry name" value="TEICHURONIC ACID BIOSYNTHESIS GLYCOSYLTRANSFERASE TUAH-RELATED"/>
    <property type="match status" value="1"/>
</dbReference>
<dbReference type="GO" id="GO:0016757">
    <property type="term" value="F:glycosyltransferase activity"/>
    <property type="evidence" value="ECO:0007669"/>
    <property type="project" value="UniProtKB-KW"/>
</dbReference>
<dbReference type="AlphaFoldDB" id="A0A845AFG0"/>
<evidence type="ECO:0000256" key="1">
    <source>
        <dbReference type="ARBA" id="ARBA00022676"/>
    </source>
</evidence>
<dbReference type="CDD" id="cd03794">
    <property type="entry name" value="GT4_WbuB-like"/>
    <property type="match status" value="1"/>
</dbReference>
<feature type="domain" description="Glycosyltransferase subfamily 4-like N-terminal" evidence="3">
    <location>
        <begin position="34"/>
        <end position="172"/>
    </location>
</feature>
<evidence type="ECO:0000256" key="2">
    <source>
        <dbReference type="ARBA" id="ARBA00022679"/>
    </source>
</evidence>
<reference evidence="4 5" key="1">
    <citation type="submission" date="2019-12" db="EMBL/GenBank/DDBJ databases">
        <title>Genomic-based taxomic classification of the family Erythrobacteraceae.</title>
        <authorList>
            <person name="Xu L."/>
        </authorList>
    </citation>
    <scope>NUCLEOTIDE SEQUENCE [LARGE SCALE GENOMIC DNA]</scope>
    <source>
        <strain evidence="4 5">KEMB 9005-328</strain>
    </source>
</reference>
<organism evidence="4 5">
    <name type="scientific">Qipengyuania algicida</name>
    <dbReference type="NCBI Taxonomy" id="1836209"/>
    <lineage>
        <taxon>Bacteria</taxon>
        <taxon>Pseudomonadati</taxon>
        <taxon>Pseudomonadota</taxon>
        <taxon>Alphaproteobacteria</taxon>
        <taxon>Sphingomonadales</taxon>
        <taxon>Erythrobacteraceae</taxon>
        <taxon>Qipengyuania</taxon>
    </lineage>
</organism>
<evidence type="ECO:0000259" key="3">
    <source>
        <dbReference type="Pfam" id="PF13439"/>
    </source>
</evidence>
<sequence length="380" mass="42411">MKSKVNRSASRGKVCHLTSVHRVNDIRIFRKECATLSRAGFDVTLVGVKSPEILSGTNIQIVNLPTPENRATRMIGQTYRVYREALKANAQVYHFHDPELLPCGLMLKKFTGAKVVFDSHECFREDVVEKDWIPKILRKSVSYGVGAIEDFVVEKIDLVIAATPHIEKFFSSRANSVVTINNYPIADEFKFPNLQEIDRTGVCYAGALSPARGILPFLDAVALIDRDIPVHIAGTFANDAFEEAVRSHPSWRYITYHGQVDRKVVGQIYASCFAGIVTLLPAPNHVNSQPNKLFEYMSSGLAVIGSNFPIWKSVIEDGEAGLLVDPSSPSQIAAAIQVLHEDRVRAERMGQQGARLVRELYNWNREGERLVEVYDDLLAS</sequence>
<dbReference type="Proteomes" id="UP000439780">
    <property type="component" value="Unassembled WGS sequence"/>
</dbReference>
<dbReference type="PANTHER" id="PTHR12526">
    <property type="entry name" value="GLYCOSYLTRANSFERASE"/>
    <property type="match status" value="1"/>
</dbReference>
<dbReference type="SUPFAM" id="SSF53756">
    <property type="entry name" value="UDP-Glycosyltransferase/glycogen phosphorylase"/>
    <property type="match status" value="1"/>
</dbReference>
<gene>
    <name evidence="4" type="ORF">GRI58_03890</name>
</gene>
<keyword evidence="5" id="KW-1185">Reference proteome</keyword>
<dbReference type="EMBL" id="WTYA01000002">
    <property type="protein sequence ID" value="MXP27963.1"/>
    <property type="molecule type" value="Genomic_DNA"/>
</dbReference>
<dbReference type="Gene3D" id="3.40.50.2000">
    <property type="entry name" value="Glycogen Phosphorylase B"/>
    <property type="match status" value="2"/>
</dbReference>
<keyword evidence="2 4" id="KW-0808">Transferase</keyword>
<name>A0A845AFG0_9SPHN</name>
<proteinExistence type="predicted"/>
<evidence type="ECO:0000313" key="4">
    <source>
        <dbReference type="EMBL" id="MXP27963.1"/>
    </source>
</evidence>
<dbReference type="InterPro" id="IPR028098">
    <property type="entry name" value="Glyco_trans_4-like_N"/>
</dbReference>
<protein>
    <submittedName>
        <fullName evidence="4">Glycosyltransferase</fullName>
    </submittedName>
</protein>
<dbReference type="Pfam" id="PF13439">
    <property type="entry name" value="Glyco_transf_4"/>
    <property type="match status" value="1"/>
</dbReference>